<dbReference type="PANTHER" id="PTHR11851:SF49">
    <property type="entry name" value="MITOCHONDRIAL-PROCESSING PEPTIDASE SUBUNIT ALPHA"/>
    <property type="match status" value="1"/>
</dbReference>
<evidence type="ECO:0000256" key="2">
    <source>
        <dbReference type="SAM" id="SignalP"/>
    </source>
</evidence>
<dbReference type="Gene3D" id="3.30.830.10">
    <property type="entry name" value="Metalloenzyme, LuxS/M16 peptidase-like"/>
    <property type="match status" value="2"/>
</dbReference>
<comment type="similarity">
    <text evidence="1">Belongs to the peptidase M16 family.</text>
</comment>
<dbReference type="PANTHER" id="PTHR11851">
    <property type="entry name" value="METALLOPROTEASE"/>
    <property type="match status" value="1"/>
</dbReference>
<dbReference type="RefSeq" id="WP_104418857.1">
    <property type="nucleotide sequence ID" value="NZ_PTJC01000005.1"/>
</dbReference>
<dbReference type="Pfam" id="PF00675">
    <property type="entry name" value="Peptidase_M16"/>
    <property type="match status" value="1"/>
</dbReference>
<dbReference type="Pfam" id="PF05193">
    <property type="entry name" value="Peptidase_M16_C"/>
    <property type="match status" value="1"/>
</dbReference>
<dbReference type="EMBL" id="PTJC01000005">
    <property type="protein sequence ID" value="PPK88302.1"/>
    <property type="molecule type" value="Genomic_DNA"/>
</dbReference>
<feature type="domain" description="Peptidase M16 C-terminal" evidence="4">
    <location>
        <begin position="198"/>
        <end position="372"/>
    </location>
</feature>
<keyword evidence="6" id="KW-1185">Reference proteome</keyword>
<dbReference type="OrthoDB" id="9811314at2"/>
<dbReference type="InterPro" id="IPR011765">
    <property type="entry name" value="Pept_M16_N"/>
</dbReference>
<dbReference type="InterPro" id="IPR011249">
    <property type="entry name" value="Metalloenz_LuxS/M16"/>
</dbReference>
<dbReference type="GO" id="GO:0046872">
    <property type="term" value="F:metal ion binding"/>
    <property type="evidence" value="ECO:0007669"/>
    <property type="project" value="InterPro"/>
</dbReference>
<accession>A0A2S6I9Z4</accession>
<dbReference type="Proteomes" id="UP000237662">
    <property type="component" value="Unassembled WGS sequence"/>
</dbReference>
<comment type="caution">
    <text evidence="5">The sequence shown here is derived from an EMBL/GenBank/DDBJ whole genome shotgun (WGS) entry which is preliminary data.</text>
</comment>
<reference evidence="5 6" key="1">
    <citation type="submission" date="2018-02" db="EMBL/GenBank/DDBJ databases">
        <title>Genomic Encyclopedia of Archaeal and Bacterial Type Strains, Phase II (KMG-II): from individual species to whole genera.</title>
        <authorList>
            <person name="Goeker M."/>
        </authorList>
    </citation>
    <scope>NUCLEOTIDE SEQUENCE [LARGE SCALE GENOMIC DNA]</scope>
    <source>
        <strain evidence="5 6">DSM 29526</strain>
    </source>
</reference>
<name>A0A2S6I9Z4_9BACT</name>
<evidence type="ECO:0000259" key="4">
    <source>
        <dbReference type="Pfam" id="PF05193"/>
    </source>
</evidence>
<proteinExistence type="inferred from homology"/>
<dbReference type="InterPro" id="IPR050361">
    <property type="entry name" value="MPP/UQCRC_Complex"/>
</dbReference>
<dbReference type="InterPro" id="IPR007863">
    <property type="entry name" value="Peptidase_M16_C"/>
</dbReference>
<evidence type="ECO:0000313" key="6">
    <source>
        <dbReference type="Proteomes" id="UP000237662"/>
    </source>
</evidence>
<protein>
    <submittedName>
        <fullName evidence="5">Putative Zn-dependent peptidase</fullName>
    </submittedName>
</protein>
<feature type="signal peptide" evidence="2">
    <location>
        <begin position="1"/>
        <end position="23"/>
    </location>
</feature>
<dbReference type="SUPFAM" id="SSF63411">
    <property type="entry name" value="LuxS/MPP-like metallohydrolase"/>
    <property type="match status" value="2"/>
</dbReference>
<evidence type="ECO:0000313" key="5">
    <source>
        <dbReference type="EMBL" id="PPK88302.1"/>
    </source>
</evidence>
<feature type="chain" id="PRO_5015412515" evidence="2">
    <location>
        <begin position="24"/>
        <end position="444"/>
    </location>
</feature>
<sequence length="444" mass="50125">MHALNRWLLLLCFLVGLSVVAVAQSTTIDFVEYELDNGLKVILHQDNTTPIVAVSIMYEVGGKDSFEDRTGFAHFFEHLLFEGSENLERGAIDDYVEGAGGALNANTSLDRTYYYEILPSNQLALGLWIESERLLHAKVQNVGVETQRDVVKEERRQRYDNQPYGTLTMELYKRAFKEHPYKDPNIGYMEDLTSAEEADFKRFYETYYVPNNAILSIAGDINVEETKELVAKYFADIPRGPEPPRVDVVEPPLGGEIRDTVYDQVPLPALVMGYRTVARSNPDYYAISMLNQVLSQGQSSRLNKALVDEKELAVQVGSFPSSSQDPGLAIAYALTPPGTEDLRPVEEAFQAEIERLQNDLITDREFQKLRNQIEVSAISGYGSVAGIAESLANNEMFLGDANLINTETDRYLAVTKEDIRRVAREYYTDDNRVLLYWLPQPSSR</sequence>
<dbReference type="AlphaFoldDB" id="A0A2S6I9Z4"/>
<evidence type="ECO:0000259" key="3">
    <source>
        <dbReference type="Pfam" id="PF00675"/>
    </source>
</evidence>
<keyword evidence="2" id="KW-0732">Signal</keyword>
<organism evidence="5 6">
    <name type="scientific">Neolewinella xylanilytica</name>
    <dbReference type="NCBI Taxonomy" id="1514080"/>
    <lineage>
        <taxon>Bacteria</taxon>
        <taxon>Pseudomonadati</taxon>
        <taxon>Bacteroidota</taxon>
        <taxon>Saprospiria</taxon>
        <taxon>Saprospirales</taxon>
        <taxon>Lewinellaceae</taxon>
        <taxon>Neolewinella</taxon>
    </lineage>
</organism>
<evidence type="ECO:0000256" key="1">
    <source>
        <dbReference type="ARBA" id="ARBA00007261"/>
    </source>
</evidence>
<feature type="domain" description="Peptidase M16 N-terminal" evidence="3">
    <location>
        <begin position="40"/>
        <end position="184"/>
    </location>
</feature>
<gene>
    <name evidence="5" type="ORF">CLV84_1267</name>
</gene>